<name>A6HC20_RAT</name>
<organism evidence="1 2">
    <name type="scientific">Rattus norvegicus</name>
    <name type="common">Rat</name>
    <dbReference type="NCBI Taxonomy" id="10116"/>
    <lineage>
        <taxon>Eukaryota</taxon>
        <taxon>Metazoa</taxon>
        <taxon>Chordata</taxon>
        <taxon>Craniata</taxon>
        <taxon>Vertebrata</taxon>
        <taxon>Euteleostomi</taxon>
        <taxon>Mammalia</taxon>
        <taxon>Eutheria</taxon>
        <taxon>Euarchontoglires</taxon>
        <taxon>Glires</taxon>
        <taxon>Rodentia</taxon>
        <taxon>Myomorpha</taxon>
        <taxon>Muroidea</taxon>
        <taxon>Muridae</taxon>
        <taxon>Murinae</taxon>
        <taxon>Rattus</taxon>
    </lineage>
</organism>
<accession>A6HC20</accession>
<dbReference type="EMBL" id="CH473947">
    <property type="protein sequence ID" value="EDM03575.1"/>
    <property type="molecule type" value="Genomic_DNA"/>
</dbReference>
<dbReference type="AlphaFoldDB" id="A6HC20"/>
<protein>
    <submittedName>
        <fullName evidence="1">RCG61455</fullName>
    </submittedName>
</protein>
<sequence>MCVTGSPFSAAVLLLRLKE</sequence>
<evidence type="ECO:0000313" key="2">
    <source>
        <dbReference type="Proteomes" id="UP000234681"/>
    </source>
</evidence>
<dbReference type="Proteomes" id="UP000234681">
    <property type="component" value="Chromosome 6"/>
</dbReference>
<gene>
    <name evidence="1" type="ORF">rCG_61455</name>
</gene>
<evidence type="ECO:0000313" key="1">
    <source>
        <dbReference type="EMBL" id="EDM03575.1"/>
    </source>
</evidence>
<reference evidence="2" key="1">
    <citation type="submission" date="2005-09" db="EMBL/GenBank/DDBJ databases">
        <authorList>
            <person name="Mural R.J."/>
            <person name="Li P.W."/>
            <person name="Adams M.D."/>
            <person name="Amanatides P.G."/>
            <person name="Baden-Tillson H."/>
            <person name="Barnstead M."/>
            <person name="Chin S.H."/>
            <person name="Dew I."/>
            <person name="Evans C.A."/>
            <person name="Ferriera S."/>
            <person name="Flanigan M."/>
            <person name="Fosler C."/>
            <person name="Glodek A."/>
            <person name="Gu Z."/>
            <person name="Holt R.A."/>
            <person name="Jennings D."/>
            <person name="Kraft C.L."/>
            <person name="Lu F."/>
            <person name="Nguyen T."/>
            <person name="Nusskern D.R."/>
            <person name="Pfannkoch C.M."/>
            <person name="Sitter C."/>
            <person name="Sutton G.G."/>
            <person name="Venter J.C."/>
            <person name="Wang Z."/>
            <person name="Woodage T."/>
            <person name="Zheng X.H."/>
            <person name="Zhong F."/>
        </authorList>
    </citation>
    <scope>NUCLEOTIDE SEQUENCE [LARGE SCALE GENOMIC DNA]</scope>
    <source>
        <strain>BN</strain>
        <strain evidence="2">Sprague-Dawley</strain>
    </source>
</reference>
<proteinExistence type="predicted"/>